<accession>A0A382EME0</accession>
<name>A0A382EME0_9ZZZZ</name>
<dbReference type="AlphaFoldDB" id="A0A382EME0"/>
<feature type="non-terminal residue" evidence="1">
    <location>
        <position position="42"/>
    </location>
</feature>
<dbReference type="EMBL" id="UINC01045117">
    <property type="protein sequence ID" value="SVB51482.1"/>
    <property type="molecule type" value="Genomic_DNA"/>
</dbReference>
<reference evidence="1" key="1">
    <citation type="submission" date="2018-05" db="EMBL/GenBank/DDBJ databases">
        <authorList>
            <person name="Lanie J.A."/>
            <person name="Ng W.-L."/>
            <person name="Kazmierczak K.M."/>
            <person name="Andrzejewski T.M."/>
            <person name="Davidsen T.M."/>
            <person name="Wayne K.J."/>
            <person name="Tettelin H."/>
            <person name="Glass J.I."/>
            <person name="Rusch D."/>
            <person name="Podicherti R."/>
            <person name="Tsui H.-C.T."/>
            <person name="Winkler M.E."/>
        </authorList>
    </citation>
    <scope>NUCLEOTIDE SEQUENCE</scope>
</reference>
<evidence type="ECO:0000313" key="1">
    <source>
        <dbReference type="EMBL" id="SVB51482.1"/>
    </source>
</evidence>
<gene>
    <name evidence="1" type="ORF">METZ01_LOCUS204336</name>
</gene>
<sequence length="42" mass="4950">MLVLWGLTCPAQGYGRDQSLRSVDRSYDENLFLQLGDRIWLY</sequence>
<proteinExistence type="predicted"/>
<organism evidence="1">
    <name type="scientific">marine metagenome</name>
    <dbReference type="NCBI Taxonomy" id="408172"/>
    <lineage>
        <taxon>unclassified sequences</taxon>
        <taxon>metagenomes</taxon>
        <taxon>ecological metagenomes</taxon>
    </lineage>
</organism>
<protein>
    <submittedName>
        <fullName evidence="1">Uncharacterized protein</fullName>
    </submittedName>
</protein>